<keyword evidence="3" id="KW-1185">Reference proteome</keyword>
<name>A0A5N6MMU8_9ASTR</name>
<sequence>MIIKFGGKLGWEIYVAILLKDESIQATTNERVQGIGHIAVVSKIQPPRHRVRSAVGQPEQWIWRIPNFQTSDNMKSSGFDLGDLLFKIYRFTLPLRLLRRRRLVFFIVKVQARILLLKSLRTDYDKNASRNKRQNDGLRLSQDIKGGVVLRVREATCAGHVVIKEPGEMILIIREIFSCLIGKIIAIVVSVVSFVVLITAASMLDLPESSVPAAVSHLQVRLNTVLLSLKRDYTTPAPKKLTTFVEKVRAAVSRIQASSQPRFIKEFSSFKASETWLRRSLDARMIIKFEGKLGWEIYVAIMLKDIQDRFPALSLLSVFLVWKTKKWILLGNKLKTSLERNIGEKLRPKVPFCSNFSFNFKWSQIFVWIITLKWSGIPFPLTVTNAYCHRPTVVNIRQPPVVSWGLVHEEYLFPAGANRSISLFNKGLTRLLNRPHGLPCSADGSNSEVDNSITLKDVRIKIRKWADKQWLPVGAAGYAISCGLQMFIWCFFSKIVQECIFPGEFSEFESYYPFFISLMTSPLISACTGAILMTSSAFIAYVIERMRGKESYELKQIVGGLGGGVIVALCTGMRDPFSVFSFGVFWALIYGLSAKLVPDTCIALISVSILSYTF</sequence>
<evidence type="ECO:0000313" key="2">
    <source>
        <dbReference type="EMBL" id="KAD3641372.1"/>
    </source>
</evidence>
<keyword evidence="1" id="KW-0812">Transmembrane</keyword>
<reference evidence="2 3" key="1">
    <citation type="submission" date="2019-05" db="EMBL/GenBank/DDBJ databases">
        <title>Mikania micrantha, genome provides insights into the molecular mechanism of rapid growth.</title>
        <authorList>
            <person name="Liu B."/>
        </authorList>
    </citation>
    <scope>NUCLEOTIDE SEQUENCE [LARGE SCALE GENOMIC DNA]</scope>
    <source>
        <strain evidence="2">NLD-2019</strain>
        <tissue evidence="2">Leaf</tissue>
    </source>
</reference>
<feature type="transmembrane region" description="Helical" evidence="1">
    <location>
        <begin position="470"/>
        <end position="492"/>
    </location>
</feature>
<proteinExistence type="predicted"/>
<feature type="transmembrane region" description="Helical" evidence="1">
    <location>
        <begin position="512"/>
        <end position="542"/>
    </location>
</feature>
<evidence type="ECO:0000256" key="1">
    <source>
        <dbReference type="SAM" id="Phobius"/>
    </source>
</evidence>
<keyword evidence="1" id="KW-0472">Membrane</keyword>
<gene>
    <name evidence="2" type="ORF">E3N88_30596</name>
</gene>
<evidence type="ECO:0000313" key="3">
    <source>
        <dbReference type="Proteomes" id="UP000326396"/>
    </source>
</evidence>
<dbReference type="EMBL" id="SZYD01000015">
    <property type="protein sequence ID" value="KAD3641372.1"/>
    <property type="molecule type" value="Genomic_DNA"/>
</dbReference>
<feature type="transmembrane region" description="Helical" evidence="1">
    <location>
        <begin position="554"/>
        <end position="574"/>
    </location>
</feature>
<dbReference type="Proteomes" id="UP000326396">
    <property type="component" value="Linkage Group LG5"/>
</dbReference>
<dbReference type="AlphaFoldDB" id="A0A5N6MMU8"/>
<keyword evidence="1" id="KW-1133">Transmembrane helix</keyword>
<comment type="caution">
    <text evidence="2">The sequence shown here is derived from an EMBL/GenBank/DDBJ whole genome shotgun (WGS) entry which is preliminary data.</text>
</comment>
<feature type="transmembrane region" description="Helical" evidence="1">
    <location>
        <begin position="180"/>
        <end position="200"/>
    </location>
</feature>
<accession>A0A5N6MMU8</accession>
<feature type="transmembrane region" description="Helical" evidence="1">
    <location>
        <begin position="586"/>
        <end position="612"/>
    </location>
</feature>
<protein>
    <submittedName>
        <fullName evidence="2">Uncharacterized protein</fullName>
    </submittedName>
</protein>
<organism evidence="2 3">
    <name type="scientific">Mikania micrantha</name>
    <name type="common">bitter vine</name>
    <dbReference type="NCBI Taxonomy" id="192012"/>
    <lineage>
        <taxon>Eukaryota</taxon>
        <taxon>Viridiplantae</taxon>
        <taxon>Streptophyta</taxon>
        <taxon>Embryophyta</taxon>
        <taxon>Tracheophyta</taxon>
        <taxon>Spermatophyta</taxon>
        <taxon>Magnoliopsida</taxon>
        <taxon>eudicotyledons</taxon>
        <taxon>Gunneridae</taxon>
        <taxon>Pentapetalae</taxon>
        <taxon>asterids</taxon>
        <taxon>campanulids</taxon>
        <taxon>Asterales</taxon>
        <taxon>Asteraceae</taxon>
        <taxon>Asteroideae</taxon>
        <taxon>Heliantheae alliance</taxon>
        <taxon>Eupatorieae</taxon>
        <taxon>Mikania</taxon>
    </lineage>
</organism>